<dbReference type="RefSeq" id="WP_274372540.1">
    <property type="nucleotide sequence ID" value="NZ_CP072943.1"/>
</dbReference>
<dbReference type="KEGG" id="aram:KAR29_08320"/>
<dbReference type="Proteomes" id="UP000671879">
    <property type="component" value="Chromosome"/>
</dbReference>
<dbReference type="SUPFAM" id="SSF46894">
    <property type="entry name" value="C-terminal effector domain of the bipartite response regulators"/>
    <property type="match status" value="1"/>
</dbReference>
<keyword evidence="1 3" id="KW-0597">Phosphoprotein</keyword>
<keyword evidence="2" id="KW-0238">DNA-binding</keyword>
<dbReference type="InterPro" id="IPR011006">
    <property type="entry name" value="CheY-like_superfamily"/>
</dbReference>
<evidence type="ECO:0000256" key="3">
    <source>
        <dbReference type="PROSITE-ProRule" id="PRU00169"/>
    </source>
</evidence>
<dbReference type="PANTHER" id="PTHR43214">
    <property type="entry name" value="TWO-COMPONENT RESPONSE REGULATOR"/>
    <property type="match status" value="1"/>
</dbReference>
<dbReference type="SMART" id="SM00448">
    <property type="entry name" value="REC"/>
    <property type="match status" value="1"/>
</dbReference>
<dbReference type="PRINTS" id="PR00038">
    <property type="entry name" value="HTHLUXR"/>
</dbReference>
<dbReference type="CDD" id="cd17535">
    <property type="entry name" value="REC_NarL-like"/>
    <property type="match status" value="1"/>
</dbReference>
<dbReference type="SMART" id="SM00421">
    <property type="entry name" value="HTH_LUXR"/>
    <property type="match status" value="1"/>
</dbReference>
<dbReference type="InterPro" id="IPR016032">
    <property type="entry name" value="Sig_transdc_resp-reg_C-effctor"/>
</dbReference>
<protein>
    <submittedName>
        <fullName evidence="6">Response regulator transcription factor</fullName>
    </submittedName>
</protein>
<dbReference type="InterPro" id="IPR000792">
    <property type="entry name" value="Tscrpt_reg_LuxR_C"/>
</dbReference>
<sequence length="217" mass="24129">MKKIRVVVAGECRLFRDGLRRLLEMETDMVVLGEAGDGLEALRVVREKAPDVLLFDVDIPKLGSVQVVRELTYATRALEYVALAASDGDERLAALSSAGVRGYVLRSSGMTELFAALRSVARGEPYVDPQVENKLLVGLNCSREERDLLEELTPKEKEVLYWISQGMSNGEIAGRMVLSEKTVKNHVSHILRKLELKDRTQIAVLAWRTGMAQSMPC</sequence>
<dbReference type="InterPro" id="IPR001789">
    <property type="entry name" value="Sig_transdc_resp-reg_receiver"/>
</dbReference>
<accession>A0A9Q7ADD0</accession>
<evidence type="ECO:0000256" key="1">
    <source>
        <dbReference type="ARBA" id="ARBA00022553"/>
    </source>
</evidence>
<dbReference type="AlphaFoldDB" id="A0A9Q7ADD0"/>
<dbReference type="PROSITE" id="PS50110">
    <property type="entry name" value="RESPONSE_REGULATORY"/>
    <property type="match status" value="1"/>
</dbReference>
<dbReference type="InterPro" id="IPR058245">
    <property type="entry name" value="NreC/VraR/RcsB-like_REC"/>
</dbReference>
<dbReference type="Pfam" id="PF00072">
    <property type="entry name" value="Response_reg"/>
    <property type="match status" value="1"/>
</dbReference>
<dbReference type="Gene3D" id="3.40.50.2300">
    <property type="match status" value="1"/>
</dbReference>
<dbReference type="SUPFAM" id="SSF52172">
    <property type="entry name" value="CheY-like"/>
    <property type="match status" value="1"/>
</dbReference>
<dbReference type="PROSITE" id="PS50043">
    <property type="entry name" value="HTH_LUXR_2"/>
    <property type="match status" value="1"/>
</dbReference>
<dbReference type="Pfam" id="PF00196">
    <property type="entry name" value="GerE"/>
    <property type="match status" value="1"/>
</dbReference>
<dbReference type="GO" id="GO:0000160">
    <property type="term" value="P:phosphorelay signal transduction system"/>
    <property type="evidence" value="ECO:0007669"/>
    <property type="project" value="InterPro"/>
</dbReference>
<evidence type="ECO:0000259" key="4">
    <source>
        <dbReference type="PROSITE" id="PS50043"/>
    </source>
</evidence>
<organism evidence="6 7">
    <name type="scientific">Aminithiophilus ramosus</name>
    <dbReference type="NCBI Taxonomy" id="3029084"/>
    <lineage>
        <taxon>Bacteria</taxon>
        <taxon>Thermotogati</taxon>
        <taxon>Synergistota</taxon>
        <taxon>Synergistia</taxon>
        <taxon>Synergistales</taxon>
        <taxon>Aminithiophilaceae</taxon>
        <taxon>Aminithiophilus</taxon>
    </lineage>
</organism>
<dbReference type="PANTHER" id="PTHR43214:SF43">
    <property type="entry name" value="TWO-COMPONENT RESPONSE REGULATOR"/>
    <property type="match status" value="1"/>
</dbReference>
<dbReference type="CDD" id="cd06170">
    <property type="entry name" value="LuxR_C_like"/>
    <property type="match status" value="1"/>
</dbReference>
<reference evidence="7" key="1">
    <citation type="submission" date="2021-04" db="EMBL/GenBank/DDBJ databases">
        <title>A novel Synergistetes isolate from a pyrite-forming mixed culture.</title>
        <authorList>
            <person name="Bunk B."/>
            <person name="Sproer C."/>
            <person name="Spring S."/>
            <person name="Pester M."/>
        </authorList>
    </citation>
    <scope>NUCLEOTIDE SEQUENCE [LARGE SCALE GENOMIC DNA]</scope>
    <source>
        <strain evidence="7">J.5.4.2-T.3.5.2</strain>
    </source>
</reference>
<evidence type="ECO:0000313" key="6">
    <source>
        <dbReference type="EMBL" id="QTX31384.1"/>
    </source>
</evidence>
<keyword evidence="7" id="KW-1185">Reference proteome</keyword>
<feature type="modified residue" description="4-aspartylphosphate" evidence="3">
    <location>
        <position position="56"/>
    </location>
</feature>
<feature type="domain" description="HTH luxR-type" evidence="4">
    <location>
        <begin position="145"/>
        <end position="210"/>
    </location>
</feature>
<evidence type="ECO:0000256" key="2">
    <source>
        <dbReference type="ARBA" id="ARBA00023125"/>
    </source>
</evidence>
<proteinExistence type="predicted"/>
<dbReference type="EMBL" id="CP072943">
    <property type="protein sequence ID" value="QTX31384.1"/>
    <property type="molecule type" value="Genomic_DNA"/>
</dbReference>
<name>A0A9Q7ADD0_9BACT</name>
<dbReference type="GO" id="GO:0006355">
    <property type="term" value="P:regulation of DNA-templated transcription"/>
    <property type="evidence" value="ECO:0007669"/>
    <property type="project" value="InterPro"/>
</dbReference>
<dbReference type="GO" id="GO:0003677">
    <property type="term" value="F:DNA binding"/>
    <property type="evidence" value="ECO:0007669"/>
    <property type="project" value="UniProtKB-KW"/>
</dbReference>
<evidence type="ECO:0000259" key="5">
    <source>
        <dbReference type="PROSITE" id="PS50110"/>
    </source>
</evidence>
<dbReference type="PROSITE" id="PS00622">
    <property type="entry name" value="HTH_LUXR_1"/>
    <property type="match status" value="1"/>
</dbReference>
<gene>
    <name evidence="6" type="ORF">KAR29_08320</name>
</gene>
<feature type="domain" description="Response regulatory" evidence="5">
    <location>
        <begin position="5"/>
        <end position="121"/>
    </location>
</feature>
<dbReference type="InterPro" id="IPR039420">
    <property type="entry name" value="WalR-like"/>
</dbReference>
<evidence type="ECO:0000313" key="7">
    <source>
        <dbReference type="Proteomes" id="UP000671879"/>
    </source>
</evidence>